<dbReference type="InterPro" id="IPR052083">
    <property type="entry name" value="Aminoacylase-1_M20A"/>
</dbReference>
<evidence type="ECO:0000313" key="3">
    <source>
        <dbReference type="Proteomes" id="UP000094527"/>
    </source>
</evidence>
<proteinExistence type="predicted"/>
<dbReference type="FunFam" id="3.40.630.10:FF:000019">
    <property type="entry name" value="Aminoacylase 1"/>
    <property type="match status" value="1"/>
</dbReference>
<dbReference type="PANTHER" id="PTHR45892:SF1">
    <property type="entry name" value="AMINOACYLASE-1"/>
    <property type="match status" value="1"/>
</dbReference>
<dbReference type="EMBL" id="LJIJ01000089">
    <property type="protein sequence ID" value="ODN03040.1"/>
    <property type="molecule type" value="Genomic_DNA"/>
</dbReference>
<keyword evidence="3" id="KW-1185">Reference proteome</keyword>
<evidence type="ECO:0000313" key="2">
    <source>
        <dbReference type="EMBL" id="ODN03040.1"/>
    </source>
</evidence>
<gene>
    <name evidence="2" type="ORF">Ocin01_03671</name>
</gene>
<dbReference type="OMA" id="MMAHENP"/>
<organism evidence="2 3">
    <name type="scientific">Orchesella cincta</name>
    <name type="common">Springtail</name>
    <name type="synonym">Podura cincta</name>
    <dbReference type="NCBI Taxonomy" id="48709"/>
    <lineage>
        <taxon>Eukaryota</taxon>
        <taxon>Metazoa</taxon>
        <taxon>Ecdysozoa</taxon>
        <taxon>Arthropoda</taxon>
        <taxon>Hexapoda</taxon>
        <taxon>Collembola</taxon>
        <taxon>Entomobryomorpha</taxon>
        <taxon>Entomobryoidea</taxon>
        <taxon>Orchesellidae</taxon>
        <taxon>Orchesellinae</taxon>
        <taxon>Orchesella</taxon>
    </lineage>
</organism>
<dbReference type="PROSITE" id="PS00759">
    <property type="entry name" value="ARGE_DAPE_CPG2_2"/>
    <property type="match status" value="1"/>
</dbReference>
<dbReference type="Proteomes" id="UP000094527">
    <property type="component" value="Unassembled WGS sequence"/>
</dbReference>
<dbReference type="GO" id="GO:0004046">
    <property type="term" value="F:aminoacylase activity"/>
    <property type="evidence" value="ECO:0007669"/>
    <property type="project" value="TreeGrafter"/>
</dbReference>
<dbReference type="InterPro" id="IPR001261">
    <property type="entry name" value="ArgE/DapE_CS"/>
</dbReference>
<dbReference type="PANTHER" id="PTHR45892">
    <property type="entry name" value="AMINOACYLASE-1"/>
    <property type="match status" value="1"/>
</dbReference>
<dbReference type="PROSITE" id="PS00758">
    <property type="entry name" value="ARGE_DAPE_CPG2_1"/>
    <property type="match status" value="1"/>
</dbReference>
<dbReference type="OrthoDB" id="6744373at2759"/>
<protein>
    <submittedName>
        <fullName evidence="2">Aminoacylase-1A</fullName>
    </submittedName>
</protein>
<dbReference type="STRING" id="48709.A0A1D2NCR5"/>
<keyword evidence="1" id="KW-0378">Hydrolase</keyword>
<dbReference type="SUPFAM" id="SSF53187">
    <property type="entry name" value="Zn-dependent exopeptidases"/>
    <property type="match status" value="1"/>
</dbReference>
<sequence length="378" mass="43139">MMAHENPAVTRFREYVRIKSVQPEPDYGSCIEWVKGQAKEIDLEFDLINFQQKPGFAVLLTWKGSDTSLKSLMLNSHMDVVPVDVSKWSHDPFAAFKDDNGKIFGRGTQDMKSVGIQYLEAIRNLKAQDFVPQRTIHITFVPDEEIGGTNGMAKFVETDEFRQLNVGFELDEGGPCPTEEFGLFYGERALWQIKITIKGNTGHALNFVEGTCVEKLQKLMNGFLTLREQEKEKLSDGDISRLGFSSTLNTYPMDYTGNPIHYILIWHYDWNYWSLLWPSPTQRHLSRTPLPFTQRFFRGFCLFRRGRVSQPANHVLFLVHTQTTTASCSTVSVQRAIAFDPRHGAPPGRARSRSLDLNPLPQTPGGLAPEWRVWGPFY</sequence>
<feature type="non-terminal residue" evidence="2">
    <location>
        <position position="378"/>
    </location>
</feature>
<dbReference type="Gene3D" id="3.40.630.10">
    <property type="entry name" value="Zn peptidases"/>
    <property type="match status" value="1"/>
</dbReference>
<accession>A0A1D2NCR5</accession>
<dbReference type="InterPro" id="IPR002933">
    <property type="entry name" value="Peptidase_M20"/>
</dbReference>
<dbReference type="Pfam" id="PF01546">
    <property type="entry name" value="Peptidase_M20"/>
    <property type="match status" value="1"/>
</dbReference>
<dbReference type="AlphaFoldDB" id="A0A1D2NCR5"/>
<reference evidence="2 3" key="1">
    <citation type="journal article" date="2016" name="Genome Biol. Evol.">
        <title>Gene Family Evolution Reflects Adaptation to Soil Environmental Stressors in the Genome of the Collembolan Orchesella cincta.</title>
        <authorList>
            <person name="Faddeeva-Vakhrusheva A."/>
            <person name="Derks M.F."/>
            <person name="Anvar S.Y."/>
            <person name="Agamennone V."/>
            <person name="Suring W."/>
            <person name="Smit S."/>
            <person name="van Straalen N.M."/>
            <person name="Roelofs D."/>
        </authorList>
    </citation>
    <scope>NUCLEOTIDE SEQUENCE [LARGE SCALE GENOMIC DNA]</scope>
    <source>
        <tissue evidence="2">Mixed pool</tissue>
    </source>
</reference>
<comment type="caution">
    <text evidence="2">The sequence shown here is derived from an EMBL/GenBank/DDBJ whole genome shotgun (WGS) entry which is preliminary data.</text>
</comment>
<evidence type="ECO:0000256" key="1">
    <source>
        <dbReference type="ARBA" id="ARBA00022801"/>
    </source>
</evidence>
<name>A0A1D2NCR5_ORCCI</name>